<dbReference type="RefSeq" id="WP_124682283.1">
    <property type="nucleotide sequence ID" value="NZ_CP033969.1"/>
</dbReference>
<evidence type="ECO:0000313" key="2">
    <source>
        <dbReference type="Proteomes" id="UP000270411"/>
    </source>
</evidence>
<evidence type="ECO:0000313" key="1">
    <source>
        <dbReference type="EMBL" id="AZG12388.1"/>
    </source>
</evidence>
<gene>
    <name evidence="1" type="ORF">EHF44_02540</name>
</gene>
<accession>A0A3G8GVT6</accession>
<dbReference type="AlphaFoldDB" id="A0A3G8GVT6"/>
<reference evidence="2" key="1">
    <citation type="submission" date="2018-11" db="EMBL/GenBank/DDBJ databases">
        <title>FDA dAtabase for Regulatory Grade micrObial Sequences (FDA-ARGOS): Supporting development and validation of Infectious Disease Dx tests.</title>
        <authorList>
            <person name="Goldberg B."/>
            <person name="Campos J."/>
            <person name="Tallon L."/>
            <person name="Sadzewicz L."/>
            <person name="Zhao X."/>
            <person name="Vavikolanu K."/>
            <person name="Mehta A."/>
            <person name="Aluvathingal J."/>
            <person name="Nadendla S."/>
            <person name="Geyer C."/>
            <person name="Nandy P."/>
            <person name="Yan Y."/>
            <person name="Sichtig H."/>
        </authorList>
    </citation>
    <scope>NUCLEOTIDE SEQUENCE [LARGE SCALE GENOMIC DNA]</scope>
    <source>
        <strain evidence="2">FDAARGOS_614</strain>
    </source>
</reference>
<proteinExistence type="predicted"/>
<sequence length="65" mass="7629">MVSDSPVIVFLLWGEIVRTGDGSQVAISRHSRDSRSKYDKNAISLDQRRQRDYVNRLKMVIHRRD</sequence>
<protein>
    <submittedName>
        <fullName evidence="1">Uncharacterized protein</fullName>
    </submittedName>
</protein>
<dbReference type="Proteomes" id="UP000270411">
    <property type="component" value="Chromosome 1"/>
</dbReference>
<dbReference type="EMBL" id="CP033969">
    <property type="protein sequence ID" value="AZG12388.1"/>
    <property type="molecule type" value="Genomic_DNA"/>
</dbReference>
<organism evidence="1 2">
    <name type="scientific">Cupriavidus pauculus</name>
    <dbReference type="NCBI Taxonomy" id="82633"/>
    <lineage>
        <taxon>Bacteria</taxon>
        <taxon>Pseudomonadati</taxon>
        <taxon>Pseudomonadota</taxon>
        <taxon>Betaproteobacteria</taxon>
        <taxon>Burkholderiales</taxon>
        <taxon>Burkholderiaceae</taxon>
        <taxon>Cupriavidus</taxon>
    </lineage>
</organism>
<dbReference type="KEGG" id="cpau:EHF44_02540"/>
<name>A0A3G8GVT6_9BURK</name>